<dbReference type="eggNOG" id="COG4963">
    <property type="taxonomic scope" value="Bacteria"/>
</dbReference>
<dbReference type="GO" id="GO:0016887">
    <property type="term" value="F:ATP hydrolysis activity"/>
    <property type="evidence" value="ECO:0007669"/>
    <property type="project" value="TreeGrafter"/>
</dbReference>
<dbReference type="PANTHER" id="PTHR43384:SF6">
    <property type="entry name" value="SEPTUM SITE-DETERMINING PROTEIN MIND HOMOLOG, CHLOROPLASTIC"/>
    <property type="match status" value="1"/>
</dbReference>
<dbReference type="InterPro" id="IPR027417">
    <property type="entry name" value="P-loop_NTPase"/>
</dbReference>
<dbReference type="EMBL" id="AMSI01000001">
    <property type="protein sequence ID" value="EKF44331.1"/>
    <property type="molecule type" value="Genomic_DNA"/>
</dbReference>
<dbReference type="GO" id="GO:0005524">
    <property type="term" value="F:ATP binding"/>
    <property type="evidence" value="ECO:0007669"/>
    <property type="project" value="UniProtKB-KW"/>
</dbReference>
<dbReference type="PATRIC" id="fig|1231190.3.peg.270"/>
<dbReference type="InterPro" id="IPR050625">
    <property type="entry name" value="ParA/MinD_ATPase"/>
</dbReference>
<dbReference type="PANTHER" id="PTHR43384">
    <property type="entry name" value="SEPTUM SITE-DETERMINING PROTEIN MIND HOMOLOG, CHLOROPLASTIC-RELATED"/>
    <property type="match status" value="1"/>
</dbReference>
<dbReference type="Pfam" id="PF13614">
    <property type="entry name" value="AAA_31"/>
    <property type="match status" value="1"/>
</dbReference>
<keyword evidence="1" id="KW-0547">Nucleotide-binding</keyword>
<dbReference type="GO" id="GO:0051782">
    <property type="term" value="P:negative regulation of cell division"/>
    <property type="evidence" value="ECO:0007669"/>
    <property type="project" value="TreeGrafter"/>
</dbReference>
<dbReference type="GO" id="GO:0009898">
    <property type="term" value="C:cytoplasmic side of plasma membrane"/>
    <property type="evidence" value="ECO:0007669"/>
    <property type="project" value="TreeGrafter"/>
</dbReference>
<evidence type="ECO:0000313" key="6">
    <source>
        <dbReference type="Proteomes" id="UP000007374"/>
    </source>
</evidence>
<evidence type="ECO:0000256" key="2">
    <source>
        <dbReference type="ARBA" id="ARBA00022840"/>
    </source>
</evidence>
<keyword evidence="2" id="KW-0067">ATP-binding</keyword>
<sequence length="431" mass="46978">MIEGLSMSNLAYETDPAETETNEPDPTLQTLRPVPRISIQAFCETDAVANPIQRAGADRRMSKAHLKVNMGGITTAVEFYQTAATPNLVIIESAHEPREMLASLERLAEVCDPGTKVIIIGHYNDVWLYRELMRAGISEYVVAPISMADIVSVIANIFVDPDSAPIGQTIAFIGAKGGVGSSTLAHNLAWSISNLFENEVVVADLDLAFGTANIDFDQDPPQGIAEAVFSPERIDEVYLDRLLAQCAEHLSLLAAPSTLDRVYDFDAEAFAQIIDTTQRTVPVMVLDVPHIWSGWSKTTLARADEVVITATPDLANLRNTKNLIDTLKKLRPNDGPPKLILNQTGVPKRPEISLADFSEPLGITPIASIPFDPHFFGNAANNGRMLAEMDAKNPVVETINELAHVLTGRREAKPKQKAGLSGILERLKRKS</sequence>
<dbReference type="Proteomes" id="UP000007374">
    <property type="component" value="Unassembled WGS sequence"/>
</dbReference>
<evidence type="ECO:0000256" key="3">
    <source>
        <dbReference type="SAM" id="MobiDB-lite"/>
    </source>
</evidence>
<dbReference type="SUPFAM" id="SSF52172">
    <property type="entry name" value="CheY-like"/>
    <property type="match status" value="1"/>
</dbReference>
<dbReference type="AlphaFoldDB" id="K2PB11"/>
<dbReference type="InterPro" id="IPR011006">
    <property type="entry name" value="CheY-like_superfamily"/>
</dbReference>
<reference evidence="5 6" key="1">
    <citation type="journal article" date="2012" name="J. Bacteriol.">
        <title>Genome Sequence of Nitratireductor indicus Type Strain C115.</title>
        <authorList>
            <person name="Lai Q."/>
            <person name="Li G."/>
            <person name="Yu Z."/>
            <person name="Shao Z."/>
        </authorList>
    </citation>
    <scope>NUCLEOTIDE SEQUENCE [LARGE SCALE GENOMIC DNA]</scope>
    <source>
        <strain evidence="5 6">C115</strain>
    </source>
</reference>
<dbReference type="InterPro" id="IPR025669">
    <property type="entry name" value="AAA_dom"/>
</dbReference>
<dbReference type="GO" id="GO:0005829">
    <property type="term" value="C:cytosol"/>
    <property type="evidence" value="ECO:0007669"/>
    <property type="project" value="TreeGrafter"/>
</dbReference>
<organism evidence="5 6">
    <name type="scientific">Nitratireductor indicus C115</name>
    <dbReference type="NCBI Taxonomy" id="1231190"/>
    <lineage>
        <taxon>Bacteria</taxon>
        <taxon>Pseudomonadati</taxon>
        <taxon>Pseudomonadota</taxon>
        <taxon>Alphaproteobacteria</taxon>
        <taxon>Hyphomicrobiales</taxon>
        <taxon>Phyllobacteriaceae</taxon>
        <taxon>Nitratireductor</taxon>
    </lineage>
</organism>
<protein>
    <submittedName>
        <fullName evidence="5">Response regulator receiver protein</fullName>
    </submittedName>
</protein>
<evidence type="ECO:0000256" key="1">
    <source>
        <dbReference type="ARBA" id="ARBA00022741"/>
    </source>
</evidence>
<feature type="compositionally biased region" description="Polar residues" evidence="3">
    <location>
        <begin position="1"/>
        <end position="11"/>
    </location>
</feature>
<dbReference type="Gene3D" id="3.40.50.2300">
    <property type="match status" value="1"/>
</dbReference>
<evidence type="ECO:0000313" key="5">
    <source>
        <dbReference type="EMBL" id="EKF44331.1"/>
    </source>
</evidence>
<accession>K2PB11</accession>
<comment type="caution">
    <text evidence="5">The sequence shown here is derived from an EMBL/GenBank/DDBJ whole genome shotgun (WGS) entry which is preliminary data.</text>
</comment>
<proteinExistence type="predicted"/>
<dbReference type="SUPFAM" id="SSF52540">
    <property type="entry name" value="P-loop containing nucleoside triphosphate hydrolases"/>
    <property type="match status" value="1"/>
</dbReference>
<dbReference type="Gene3D" id="3.40.50.300">
    <property type="entry name" value="P-loop containing nucleotide triphosphate hydrolases"/>
    <property type="match status" value="1"/>
</dbReference>
<gene>
    <name evidence="5" type="ORF">NA8A_01275</name>
</gene>
<feature type="region of interest" description="Disordered" evidence="3">
    <location>
        <begin position="1"/>
        <end position="28"/>
    </location>
</feature>
<keyword evidence="6" id="KW-1185">Reference proteome</keyword>
<dbReference type="STRING" id="721133.SAMN05216176_102259"/>
<feature type="domain" description="AAA" evidence="4">
    <location>
        <begin position="168"/>
        <end position="331"/>
    </location>
</feature>
<name>K2PB11_9HYPH</name>
<evidence type="ECO:0000259" key="4">
    <source>
        <dbReference type="Pfam" id="PF13614"/>
    </source>
</evidence>